<gene>
    <name evidence="4" type="ORF">PM10SUCC1_34100</name>
</gene>
<keyword evidence="1" id="KW-0479">Metal-binding</keyword>
<dbReference type="GO" id="GO:0005737">
    <property type="term" value="C:cytoplasm"/>
    <property type="evidence" value="ECO:0007669"/>
    <property type="project" value="TreeGrafter"/>
</dbReference>
<dbReference type="PANTHER" id="PTHR11845">
    <property type="entry name" value="5'-DEOXYNUCLEOTIDASE HDDC2"/>
    <property type="match status" value="1"/>
</dbReference>
<dbReference type="GO" id="GO:0002953">
    <property type="term" value="F:5'-deoxynucleotidase activity"/>
    <property type="evidence" value="ECO:0007669"/>
    <property type="project" value="InterPro"/>
</dbReference>
<protein>
    <submittedName>
        <fullName evidence="4">Hydrolase</fullName>
    </submittedName>
</protein>
<dbReference type="SUPFAM" id="SSF109604">
    <property type="entry name" value="HD-domain/PDEase-like"/>
    <property type="match status" value="1"/>
</dbReference>
<comment type="caution">
    <text evidence="4">The sequence shown here is derived from an EMBL/GenBank/DDBJ whole genome shotgun (WGS) entry which is preliminary data.</text>
</comment>
<dbReference type="Pfam" id="PF13023">
    <property type="entry name" value="HD_3"/>
    <property type="match status" value="1"/>
</dbReference>
<dbReference type="Proteomes" id="UP001144471">
    <property type="component" value="Unassembled WGS sequence"/>
</dbReference>
<dbReference type="GO" id="GO:0046872">
    <property type="term" value="F:metal ion binding"/>
    <property type="evidence" value="ECO:0007669"/>
    <property type="project" value="UniProtKB-KW"/>
</dbReference>
<organism evidence="4 5">
    <name type="scientific">Propionigenium maris DSM 9537</name>
    <dbReference type="NCBI Taxonomy" id="1123000"/>
    <lineage>
        <taxon>Bacteria</taxon>
        <taxon>Fusobacteriati</taxon>
        <taxon>Fusobacteriota</taxon>
        <taxon>Fusobacteriia</taxon>
        <taxon>Fusobacteriales</taxon>
        <taxon>Fusobacteriaceae</taxon>
        <taxon>Propionigenium</taxon>
    </lineage>
</organism>
<evidence type="ECO:0000313" key="5">
    <source>
        <dbReference type="Proteomes" id="UP001144471"/>
    </source>
</evidence>
<dbReference type="InterPro" id="IPR006674">
    <property type="entry name" value="HD_domain"/>
</dbReference>
<dbReference type="Gene3D" id="1.10.3210.10">
    <property type="entry name" value="Hypothetical protein af1432"/>
    <property type="match status" value="1"/>
</dbReference>
<dbReference type="AlphaFoldDB" id="A0A9W6GPV0"/>
<name>A0A9W6GPV0_9FUSO</name>
<dbReference type="RefSeq" id="WP_281837570.1">
    <property type="nucleotide sequence ID" value="NZ_BSDY01000027.1"/>
</dbReference>
<sequence length="192" mass="22876">MKRIKQQMDFLHEIDKVKDVFRESLTLNKRRENDAEHSWHMAMVALTLKEYFIGEVNLERSLKMILLHDLIEIYAGDTPAFGAERPNKREDETEAARKLFSILPEDQEMEFLELWLEFEDCQTDDAKYANVCDRYQGFMQNLTSHGHTWKKFEAPMDRVLERVDILRTCVPELFNSYVLPELERYRARGIIK</sequence>
<dbReference type="InterPro" id="IPR039356">
    <property type="entry name" value="YfbR/HDDC2"/>
</dbReference>
<keyword evidence="2 4" id="KW-0378">Hydrolase</keyword>
<accession>A0A9W6GPV0</accession>
<reference evidence="4" key="1">
    <citation type="submission" date="2022-12" db="EMBL/GenBank/DDBJ databases">
        <title>Reference genome sequencing for broad-spectrum identification of bacterial and archaeal isolates by mass spectrometry.</title>
        <authorList>
            <person name="Sekiguchi Y."/>
            <person name="Tourlousse D.M."/>
        </authorList>
    </citation>
    <scope>NUCLEOTIDE SEQUENCE</scope>
    <source>
        <strain evidence="4">10succ1</strain>
    </source>
</reference>
<evidence type="ECO:0000256" key="1">
    <source>
        <dbReference type="ARBA" id="ARBA00022723"/>
    </source>
</evidence>
<feature type="domain" description="HD" evidence="3">
    <location>
        <begin position="14"/>
        <end position="166"/>
    </location>
</feature>
<evidence type="ECO:0000256" key="2">
    <source>
        <dbReference type="ARBA" id="ARBA00022801"/>
    </source>
</evidence>
<dbReference type="PANTHER" id="PTHR11845:SF13">
    <property type="entry name" value="5'-DEOXYNUCLEOTIDASE HDDC2"/>
    <property type="match status" value="1"/>
</dbReference>
<proteinExistence type="predicted"/>
<dbReference type="EMBL" id="BSDY01000027">
    <property type="protein sequence ID" value="GLI57896.1"/>
    <property type="molecule type" value="Genomic_DNA"/>
</dbReference>
<evidence type="ECO:0000259" key="3">
    <source>
        <dbReference type="Pfam" id="PF13023"/>
    </source>
</evidence>
<evidence type="ECO:0000313" key="4">
    <source>
        <dbReference type="EMBL" id="GLI57896.1"/>
    </source>
</evidence>
<keyword evidence="5" id="KW-1185">Reference proteome</keyword>